<keyword evidence="3" id="KW-1185">Reference proteome</keyword>
<name>A0AAE3LR15_9BACT</name>
<reference evidence="2" key="1">
    <citation type="submission" date="2022-10" db="EMBL/GenBank/DDBJ databases">
        <authorList>
            <person name="Kim H.S."/>
            <person name="Kim J.-S."/>
            <person name="Suh M.K."/>
            <person name="Eom M.K."/>
            <person name="Lee J.-S."/>
        </authorList>
    </citation>
    <scope>NUCLEOTIDE SEQUENCE</scope>
    <source>
        <strain evidence="2">LIP-5</strain>
    </source>
</reference>
<protein>
    <submittedName>
        <fullName evidence="2">RagB/SusD family nutrient uptake outer membrane protein</fullName>
    </submittedName>
</protein>
<dbReference type="PROSITE" id="PS51257">
    <property type="entry name" value="PROKAR_LIPOPROTEIN"/>
    <property type="match status" value="1"/>
</dbReference>
<evidence type="ECO:0000313" key="2">
    <source>
        <dbReference type="EMBL" id="MCU7695010.1"/>
    </source>
</evidence>
<gene>
    <name evidence="2" type="ORF">OD355_10820</name>
</gene>
<dbReference type="EMBL" id="JAOTPL010000016">
    <property type="protein sequence ID" value="MCU7695010.1"/>
    <property type="molecule type" value="Genomic_DNA"/>
</dbReference>
<dbReference type="RefSeq" id="WP_263038495.1">
    <property type="nucleotide sequence ID" value="NZ_JAOTPL010000016.1"/>
</dbReference>
<feature type="non-terminal residue" evidence="2">
    <location>
        <position position="368"/>
    </location>
</feature>
<dbReference type="Gene3D" id="1.25.40.390">
    <property type="match status" value="1"/>
</dbReference>
<dbReference type="SUPFAM" id="SSF48452">
    <property type="entry name" value="TPR-like"/>
    <property type="match status" value="1"/>
</dbReference>
<organism evidence="2 3">
    <name type="scientific">Haoranjiania flava</name>
    <dbReference type="NCBI Taxonomy" id="1856322"/>
    <lineage>
        <taxon>Bacteria</taxon>
        <taxon>Pseudomonadati</taxon>
        <taxon>Bacteroidota</taxon>
        <taxon>Chitinophagia</taxon>
        <taxon>Chitinophagales</taxon>
        <taxon>Chitinophagaceae</taxon>
        <taxon>Haoranjiania</taxon>
    </lineage>
</organism>
<dbReference type="InterPro" id="IPR011990">
    <property type="entry name" value="TPR-like_helical_dom_sf"/>
</dbReference>
<sequence length="368" mass="41802">MKKIFQFVILLQIFLLVGCSKFLEEHPKSFLTPENFYKTPEDLNGGLNTVYRYPQDRYSSGWAAPHWFEWGTDEQEITDKSTWAMHNQIARLNATFDATADVPVWMWQYTFNHLKDANYLLQALGNVNLEQSKKNEIEAQTKALRALMLFDAVRIWNGVPLILEASSNIDPLRTIKRAEPQEMYAAIVADLLFAKNNLPNQWSGAENAGRLTAGSIAALLAKVYLTMAGFPLNQKEKLQDAKAILNELIVQKKYGSHYALVPEYADIYNQQKQPHSEAVWTINFTRGTFGQGSDFHTNYAPLELYYASGIGLAKGGGWSNGIPTEKFYNSYDKTNDKRFKATYWTSTADFPAEYNSLVPQENGLPKHI</sequence>
<comment type="caution">
    <text evidence="2">The sequence shown here is derived from an EMBL/GenBank/DDBJ whole genome shotgun (WGS) entry which is preliminary data.</text>
</comment>
<evidence type="ECO:0000259" key="1">
    <source>
        <dbReference type="Pfam" id="PF14322"/>
    </source>
</evidence>
<evidence type="ECO:0000313" key="3">
    <source>
        <dbReference type="Proteomes" id="UP001209317"/>
    </source>
</evidence>
<proteinExistence type="predicted"/>
<feature type="domain" description="SusD-like N-terminal" evidence="1">
    <location>
        <begin position="21"/>
        <end position="225"/>
    </location>
</feature>
<dbReference type="Pfam" id="PF14322">
    <property type="entry name" value="SusD-like_3"/>
    <property type="match status" value="1"/>
</dbReference>
<dbReference type="AlphaFoldDB" id="A0AAE3LR15"/>
<accession>A0AAE3LR15</accession>
<dbReference type="InterPro" id="IPR033985">
    <property type="entry name" value="SusD-like_N"/>
</dbReference>
<dbReference type="Proteomes" id="UP001209317">
    <property type="component" value="Unassembled WGS sequence"/>
</dbReference>